<dbReference type="NCBIfam" id="TIGR01352">
    <property type="entry name" value="tonB_Cterm"/>
    <property type="match status" value="1"/>
</dbReference>
<dbReference type="InterPro" id="IPR003538">
    <property type="entry name" value="TonB"/>
</dbReference>
<dbReference type="PANTHER" id="PTHR33446:SF2">
    <property type="entry name" value="PROTEIN TONB"/>
    <property type="match status" value="1"/>
</dbReference>
<dbReference type="InterPro" id="IPR051045">
    <property type="entry name" value="TonB-dependent_transducer"/>
</dbReference>
<dbReference type="InterPro" id="IPR037682">
    <property type="entry name" value="TonB_C"/>
</dbReference>
<dbReference type="PROSITE" id="PS52015">
    <property type="entry name" value="TONB_CTD"/>
    <property type="match status" value="1"/>
</dbReference>
<evidence type="ECO:0000259" key="12">
    <source>
        <dbReference type="PROSITE" id="PS52015"/>
    </source>
</evidence>
<evidence type="ECO:0000313" key="13">
    <source>
        <dbReference type="EMBL" id="SEH58310.1"/>
    </source>
</evidence>
<keyword evidence="5 10" id="KW-0997">Cell inner membrane</keyword>
<evidence type="ECO:0000256" key="7">
    <source>
        <dbReference type="ARBA" id="ARBA00022927"/>
    </source>
</evidence>
<feature type="compositionally biased region" description="Pro residues" evidence="11">
    <location>
        <begin position="84"/>
        <end position="100"/>
    </location>
</feature>
<comment type="subcellular location">
    <subcellularLocation>
        <location evidence="1 10">Cell inner membrane</location>
        <topology evidence="1 10">Single-pass membrane protein</topology>
        <orientation evidence="1 10">Periplasmic side</orientation>
    </subcellularLocation>
</comment>
<keyword evidence="7 10" id="KW-0653">Protein transport</keyword>
<name>A0A1H6JGQ8_MAGFU</name>
<evidence type="ECO:0000256" key="10">
    <source>
        <dbReference type="RuleBase" id="RU362123"/>
    </source>
</evidence>
<feature type="domain" description="TonB C-terminal" evidence="12">
    <location>
        <begin position="156"/>
        <end position="246"/>
    </location>
</feature>
<evidence type="ECO:0000256" key="5">
    <source>
        <dbReference type="ARBA" id="ARBA00022519"/>
    </source>
</evidence>
<evidence type="ECO:0000256" key="4">
    <source>
        <dbReference type="ARBA" id="ARBA00022475"/>
    </source>
</evidence>
<evidence type="ECO:0000256" key="2">
    <source>
        <dbReference type="ARBA" id="ARBA00006555"/>
    </source>
</evidence>
<dbReference type="EMBL" id="FNWO01000015">
    <property type="protein sequence ID" value="SEH58310.1"/>
    <property type="molecule type" value="Genomic_DNA"/>
</dbReference>
<evidence type="ECO:0000256" key="8">
    <source>
        <dbReference type="ARBA" id="ARBA00022989"/>
    </source>
</evidence>
<keyword evidence="9" id="KW-0472">Membrane</keyword>
<protein>
    <recommendedName>
        <fullName evidence="10">Protein TonB</fullName>
    </recommendedName>
</protein>
<evidence type="ECO:0000256" key="9">
    <source>
        <dbReference type="ARBA" id="ARBA00023136"/>
    </source>
</evidence>
<dbReference type="GO" id="GO:0030288">
    <property type="term" value="C:outer membrane-bounded periplasmic space"/>
    <property type="evidence" value="ECO:0007669"/>
    <property type="project" value="InterPro"/>
</dbReference>
<accession>A0A1H6JGQ8</accession>
<dbReference type="Proteomes" id="UP000182983">
    <property type="component" value="Unassembled WGS sequence"/>
</dbReference>
<keyword evidence="8" id="KW-1133">Transmembrane helix</keyword>
<evidence type="ECO:0000256" key="3">
    <source>
        <dbReference type="ARBA" id="ARBA00022448"/>
    </source>
</evidence>
<organism evidence="13 14">
    <name type="scientific">Magnetospirillum fulvum</name>
    <name type="common">Rhodospirillum fulvum</name>
    <dbReference type="NCBI Taxonomy" id="1082"/>
    <lineage>
        <taxon>Bacteria</taxon>
        <taxon>Pseudomonadati</taxon>
        <taxon>Pseudomonadota</taxon>
        <taxon>Alphaproteobacteria</taxon>
        <taxon>Rhodospirillales</taxon>
        <taxon>Rhodospirillaceae</taxon>
        <taxon>Magnetospirillum</taxon>
    </lineage>
</organism>
<keyword evidence="10" id="KW-0735">Signal-anchor</keyword>
<dbReference type="GO" id="GO:0015031">
    <property type="term" value="P:protein transport"/>
    <property type="evidence" value="ECO:0007669"/>
    <property type="project" value="UniProtKB-UniRule"/>
</dbReference>
<dbReference type="Gene3D" id="3.30.1150.10">
    <property type="match status" value="1"/>
</dbReference>
<dbReference type="GO" id="GO:0031992">
    <property type="term" value="F:energy transducer activity"/>
    <property type="evidence" value="ECO:0007669"/>
    <property type="project" value="InterPro"/>
</dbReference>
<dbReference type="GO" id="GO:0015891">
    <property type="term" value="P:siderophore transport"/>
    <property type="evidence" value="ECO:0007669"/>
    <property type="project" value="InterPro"/>
</dbReference>
<evidence type="ECO:0000256" key="6">
    <source>
        <dbReference type="ARBA" id="ARBA00022692"/>
    </source>
</evidence>
<dbReference type="GO" id="GO:0098797">
    <property type="term" value="C:plasma membrane protein complex"/>
    <property type="evidence" value="ECO:0007669"/>
    <property type="project" value="TreeGrafter"/>
</dbReference>
<reference evidence="14" key="1">
    <citation type="submission" date="2016-10" db="EMBL/GenBank/DDBJ databases">
        <authorList>
            <person name="Varghese N."/>
            <person name="Submissions S."/>
        </authorList>
    </citation>
    <scope>NUCLEOTIDE SEQUENCE [LARGE SCALE GENOMIC DNA]</scope>
    <source>
        <strain evidence="14">DSM 13234</strain>
    </source>
</reference>
<comment type="function">
    <text evidence="10">Interacts with outer membrane receptor proteins that carry out high-affinity binding and energy dependent uptake into the periplasmic space of specific substrates. It could act to transduce energy from the cytoplasmic membrane to specific energy-requiring processes in the outer membrane, resulting in the release into the periplasm of ligands bound by these outer membrane proteins.</text>
</comment>
<evidence type="ECO:0000256" key="1">
    <source>
        <dbReference type="ARBA" id="ARBA00004383"/>
    </source>
</evidence>
<gene>
    <name evidence="13" type="ORF">SAMN04244559_03040</name>
</gene>
<keyword evidence="4 10" id="KW-1003">Cell membrane</keyword>
<dbReference type="Pfam" id="PF03544">
    <property type="entry name" value="TonB_C"/>
    <property type="match status" value="1"/>
</dbReference>
<dbReference type="GO" id="GO:0055085">
    <property type="term" value="P:transmembrane transport"/>
    <property type="evidence" value="ECO:0007669"/>
    <property type="project" value="InterPro"/>
</dbReference>
<proteinExistence type="inferred from homology"/>
<dbReference type="AlphaFoldDB" id="A0A1H6JGQ8"/>
<dbReference type="PRINTS" id="PR01374">
    <property type="entry name" value="TONBPROTEIN"/>
</dbReference>
<sequence>MPSRGGVLTGFVCIVPFSPFPTDTFLDRVRPPWRLGVLGAIVALHAGAVVALQASLSDRPAAPVTVAPMLIANLAPAAAVDQPAPVPQKPPPQPVPPAPKPKPKPKPDTPRPVPARPAATVEPARPTDSAVAATAPASPAAEPSAPAEAGERPPPPPVRQPAAISCRVPPYPAEARRLGQTGTVLLGLLIDETGTVTDRRVERTSGSDALDAAALTALSSCRFSPGTVDGRPHAAWARLRYVWKLN</sequence>
<feature type="compositionally biased region" description="Low complexity" evidence="11">
    <location>
        <begin position="116"/>
        <end position="148"/>
    </location>
</feature>
<dbReference type="SUPFAM" id="SSF74653">
    <property type="entry name" value="TolA/TonB C-terminal domain"/>
    <property type="match status" value="1"/>
</dbReference>
<evidence type="ECO:0000313" key="14">
    <source>
        <dbReference type="Proteomes" id="UP000182983"/>
    </source>
</evidence>
<keyword evidence="6" id="KW-0812">Transmembrane</keyword>
<dbReference type="PANTHER" id="PTHR33446">
    <property type="entry name" value="PROTEIN TONB-RELATED"/>
    <property type="match status" value="1"/>
</dbReference>
<keyword evidence="14" id="KW-1185">Reference proteome</keyword>
<comment type="similarity">
    <text evidence="2 10">Belongs to the TonB family.</text>
</comment>
<keyword evidence="3 10" id="KW-0813">Transport</keyword>
<evidence type="ECO:0000256" key="11">
    <source>
        <dbReference type="SAM" id="MobiDB-lite"/>
    </source>
</evidence>
<dbReference type="InterPro" id="IPR006260">
    <property type="entry name" value="TonB/TolA_C"/>
</dbReference>
<feature type="region of interest" description="Disordered" evidence="11">
    <location>
        <begin position="81"/>
        <end position="163"/>
    </location>
</feature>